<dbReference type="EMBL" id="RDOM01000025">
    <property type="protein sequence ID" value="MBF4272463.1"/>
    <property type="molecule type" value="Genomic_DNA"/>
</dbReference>
<dbReference type="GO" id="GO:0002143">
    <property type="term" value="P:tRNA wobble position uridine thiolation"/>
    <property type="evidence" value="ECO:0007669"/>
    <property type="project" value="TreeGrafter"/>
</dbReference>
<comment type="similarity">
    <text evidence="3">Belongs to the DsrE/TusD family.</text>
</comment>
<dbReference type="Gene3D" id="3.40.1260.10">
    <property type="entry name" value="DsrEFH-like"/>
    <property type="match status" value="1"/>
</dbReference>
<keyword evidence="6 9" id="KW-0808">Transferase</keyword>
<evidence type="ECO:0000256" key="4">
    <source>
        <dbReference type="ARBA" id="ARBA00020425"/>
    </source>
</evidence>
<reference evidence="8 12" key="3">
    <citation type="journal article" date="2021" name="PeerJ">
        <title>Analysis of 44 Vibrio anguillarum genomes reveals high genetic diversity.</title>
        <authorList>
            <person name="Hansen M.J."/>
            <person name="Dalsgaard I."/>
        </authorList>
    </citation>
    <scope>NUCLEOTIDE SEQUENCE [LARGE SCALE GENOMIC DNA]</scope>
    <source>
        <strain evidence="8 12">17-16730-2A</strain>
    </source>
</reference>
<dbReference type="InterPro" id="IPR027396">
    <property type="entry name" value="DsrEFH-like"/>
</dbReference>
<dbReference type="AlphaFoldDB" id="A0A191W123"/>
<dbReference type="InterPro" id="IPR003787">
    <property type="entry name" value="Sulphur_relay_DsrE/F-like"/>
</dbReference>
<reference evidence="7 11" key="2">
    <citation type="submission" date="2018-12" db="EMBL/GenBank/DDBJ databases">
        <title>Characterization and Draft Genome of Vibrio anguillarum J360 Marine Pathogen Isolated from an Outbreak in Lumpfish (Cyclopterus lumpus).</title>
        <authorList>
            <person name="Vasquez J.I."/>
            <person name="Cao T."/>
            <person name="Chakraborty S."/>
            <person name="Gnanagobal H."/>
            <person name="Wescot J."/>
            <person name="Boyce D."/>
            <person name="Santander J."/>
        </authorList>
    </citation>
    <scope>NUCLEOTIDE SEQUENCE [LARGE SCALE GENOMIC DNA]</scope>
    <source>
        <strain evidence="7 11">J360</strain>
    </source>
</reference>
<dbReference type="KEGG" id="vau:VANGNB10_cI0238"/>
<organism evidence="9 10">
    <name type="scientific">Vibrio anguillarum</name>
    <name type="common">Listonella anguillarum</name>
    <dbReference type="NCBI Taxonomy" id="55601"/>
    <lineage>
        <taxon>Bacteria</taxon>
        <taxon>Pseudomonadati</taxon>
        <taxon>Pseudomonadota</taxon>
        <taxon>Gammaproteobacteria</taxon>
        <taxon>Vibrionales</taxon>
        <taxon>Vibrionaceae</taxon>
        <taxon>Vibrio</taxon>
    </lineage>
</organism>
<sequence>MLVEPVLSYTLLVNGSVYGTQAARSAYLFACALLEKGHSLKQVFFYQDGVFNGSAITAPANDEFDLVKAWQKLSTEHHVRLETCVAAALRRGIISENEAQQHQLTAHNLAQGFAQTGLGSLAEALLTQDRVVQF</sequence>
<dbReference type="OrthoDB" id="9787483at2"/>
<dbReference type="InterPro" id="IPR017463">
    <property type="entry name" value="Sulphur_relay_TusD/DsrE"/>
</dbReference>
<comment type="subcellular location">
    <subcellularLocation>
        <location evidence="2">Cytoplasm</location>
    </subcellularLocation>
</comment>
<evidence type="ECO:0000313" key="8">
    <source>
        <dbReference type="EMBL" id="MBF4272463.1"/>
    </source>
</evidence>
<evidence type="ECO:0000256" key="6">
    <source>
        <dbReference type="ARBA" id="ARBA00022679"/>
    </source>
</evidence>
<evidence type="ECO:0000256" key="2">
    <source>
        <dbReference type="ARBA" id="ARBA00004496"/>
    </source>
</evidence>
<dbReference type="STRING" id="55601.AA407_11565"/>
<dbReference type="PANTHER" id="PTHR34874">
    <property type="entry name" value="PROTEIN YCHN"/>
    <property type="match status" value="1"/>
</dbReference>
<evidence type="ECO:0000313" key="10">
    <source>
        <dbReference type="Proteomes" id="UP000078309"/>
    </source>
</evidence>
<gene>
    <name evidence="9" type="primary">tusD</name>
    <name evidence="7" type="ORF">DYL72_09160</name>
    <name evidence="8" type="ORF">EAY07_10460</name>
    <name evidence="9" type="ORF">PL14_11885</name>
</gene>
<dbReference type="GO" id="GO:0097163">
    <property type="term" value="F:sulfur carrier activity"/>
    <property type="evidence" value="ECO:0007669"/>
    <property type="project" value="TreeGrafter"/>
</dbReference>
<reference evidence="9" key="4">
    <citation type="submission" date="2021-05" db="EMBL/GenBank/DDBJ databases">
        <authorList>
            <person name="Kalatzis P.G."/>
            <person name="Castillo D."/>
            <person name="D'Alvise P."/>
            <person name="Middelboe M."/>
            <person name="Gram L."/>
        </authorList>
    </citation>
    <scope>NUCLEOTIDE SEQUENCE</scope>
    <source>
        <strain evidence="9">90-11-286</strain>
    </source>
</reference>
<protein>
    <recommendedName>
        <fullName evidence="4">Sulfurtransferase TusD homolog</fullName>
    </recommendedName>
</protein>
<dbReference type="FunFam" id="3.40.1260.10:FF:000001">
    <property type="entry name" value="Sulfurtransferase TusD"/>
    <property type="match status" value="1"/>
</dbReference>
<evidence type="ECO:0000256" key="5">
    <source>
        <dbReference type="ARBA" id="ARBA00022490"/>
    </source>
</evidence>
<dbReference type="OMA" id="PYNHQAS"/>
<evidence type="ECO:0000256" key="1">
    <source>
        <dbReference type="ARBA" id="ARBA00002850"/>
    </source>
</evidence>
<dbReference type="Pfam" id="PF02635">
    <property type="entry name" value="DsrE"/>
    <property type="match status" value="1"/>
</dbReference>
<dbReference type="NCBIfam" id="TIGR03012">
    <property type="entry name" value="sulf_tusD_dsrE"/>
    <property type="match status" value="1"/>
</dbReference>
<dbReference type="PANTHER" id="PTHR34874:SF3">
    <property type="entry name" value="SULFURTRANSFERASE TUSD"/>
    <property type="match status" value="1"/>
</dbReference>
<dbReference type="Proteomes" id="UP000256923">
    <property type="component" value="Chromosome 1"/>
</dbReference>
<dbReference type="EMBL" id="JAHGUI010000044">
    <property type="protein sequence ID" value="MBT2919392.1"/>
    <property type="molecule type" value="Genomic_DNA"/>
</dbReference>
<dbReference type="NCBIfam" id="NF001237">
    <property type="entry name" value="PRK00207.1"/>
    <property type="match status" value="1"/>
</dbReference>
<dbReference type="EMBL" id="CP034672">
    <property type="protein sequence ID" value="AZS25177.1"/>
    <property type="molecule type" value="Genomic_DNA"/>
</dbReference>
<dbReference type="Proteomes" id="UP000078309">
    <property type="component" value="Unassembled WGS sequence"/>
</dbReference>
<dbReference type="SUPFAM" id="SSF75169">
    <property type="entry name" value="DsrEFH-like"/>
    <property type="match status" value="1"/>
</dbReference>
<dbReference type="GO" id="GO:1990228">
    <property type="term" value="C:sulfurtransferase complex"/>
    <property type="evidence" value="ECO:0007669"/>
    <property type="project" value="TreeGrafter"/>
</dbReference>
<keyword evidence="5" id="KW-0963">Cytoplasm</keyword>
<dbReference type="RefSeq" id="WP_010318933.1">
    <property type="nucleotide sequence ID" value="NZ_AJYT02000228.1"/>
</dbReference>
<dbReference type="GO" id="GO:0016783">
    <property type="term" value="F:sulfurtransferase activity"/>
    <property type="evidence" value="ECO:0007669"/>
    <property type="project" value="InterPro"/>
</dbReference>
<proteinExistence type="inferred from homology"/>
<evidence type="ECO:0000313" key="7">
    <source>
        <dbReference type="EMBL" id="AZS25177.1"/>
    </source>
</evidence>
<comment type="function">
    <text evidence="1">Could be part of a sulfur-relay system.</text>
</comment>
<evidence type="ECO:0000313" key="9">
    <source>
        <dbReference type="EMBL" id="MBT2919392.1"/>
    </source>
</evidence>
<evidence type="ECO:0000313" key="12">
    <source>
        <dbReference type="Proteomes" id="UP000722957"/>
    </source>
</evidence>
<evidence type="ECO:0000313" key="11">
    <source>
        <dbReference type="Proteomes" id="UP000256923"/>
    </source>
</evidence>
<dbReference type="Proteomes" id="UP000722957">
    <property type="component" value="Unassembled WGS sequence"/>
</dbReference>
<evidence type="ECO:0000256" key="3">
    <source>
        <dbReference type="ARBA" id="ARBA00007067"/>
    </source>
</evidence>
<name>A0A191W123_VIBAN</name>
<reference evidence="9 10" key="1">
    <citation type="journal article" date="2017" name="J. Fish Dis.">
        <title>Comparative assessment of Vibrio virulence in marine fish larvae.</title>
        <authorList>
            <person name="Ronneseth A."/>
            <person name="Castillo D."/>
            <person name="D'Alvise P."/>
            <person name="Tonnesen O."/>
            <person name="Haugland G."/>
            <person name="Grotkjaer T."/>
            <person name="Engell-Sorensen K."/>
            <person name="Norremark L."/>
            <person name="Bergh O."/>
            <person name="Wergeland H.I."/>
            <person name="Gram L."/>
        </authorList>
    </citation>
    <scope>NUCLEOTIDE SEQUENCE [LARGE SCALE GENOMIC DNA]</scope>
    <source>
        <strain evidence="9 10">90-11-286</strain>
    </source>
</reference>
<accession>A0A191W123</accession>